<dbReference type="Proteomes" id="UP000000437">
    <property type="component" value="Chromosome 18"/>
</dbReference>
<keyword evidence="5" id="KW-0472">Membrane</keyword>
<evidence type="ECO:0000313" key="8">
    <source>
        <dbReference type="Proteomes" id="UP000000437"/>
    </source>
</evidence>
<dbReference type="InterPro" id="IPR002172">
    <property type="entry name" value="LDrepeatLR_classA_rpt"/>
</dbReference>
<evidence type="ECO:0000256" key="6">
    <source>
        <dbReference type="SAM" id="SignalP"/>
    </source>
</evidence>
<keyword evidence="5" id="KW-1133">Transmembrane helix</keyword>
<dbReference type="PROSITE" id="PS01180">
    <property type="entry name" value="CUB"/>
    <property type="match status" value="2"/>
</dbReference>
<evidence type="ECO:0000256" key="5">
    <source>
        <dbReference type="SAM" id="Phobius"/>
    </source>
</evidence>
<name>A0A8M1RT66_DANRE</name>
<dbReference type="PROSITE" id="PS01209">
    <property type="entry name" value="LDLRA_1"/>
    <property type="match status" value="1"/>
</dbReference>
<keyword evidence="6" id="KW-0732">Signal</keyword>
<reference evidence="8" key="1">
    <citation type="journal article" date="2013" name="Nature">
        <title>The zebrafish reference genome sequence and its relationship to the human genome.</title>
        <authorList>
            <consortium name="Genome Reference Consortium Zebrafish"/>
            <person name="Howe K."/>
            <person name="Clark M.D."/>
            <person name="Torroja C.F."/>
            <person name="Torrance J."/>
            <person name="Berthelot C."/>
            <person name="Muffato M."/>
            <person name="Collins J.E."/>
            <person name="Humphray S."/>
            <person name="McLaren K."/>
            <person name="Matthews L."/>
            <person name="McLaren S."/>
            <person name="Sealy I."/>
            <person name="Caccamo M."/>
            <person name="Churcher C."/>
            <person name="Scott C."/>
            <person name="Barrett J.C."/>
            <person name="Koch R."/>
            <person name="Rauch G.J."/>
            <person name="White S."/>
            <person name="Chow W."/>
            <person name="Kilian B."/>
            <person name="Quintais L.T."/>
            <person name="Guerra-Assuncao J.A."/>
            <person name="Zhou Y."/>
            <person name="Gu Y."/>
            <person name="Yen J."/>
            <person name="Vogel J.H."/>
            <person name="Eyre T."/>
            <person name="Redmond S."/>
            <person name="Banerjee R."/>
            <person name="Chi J."/>
            <person name="Fu B."/>
            <person name="Langley E."/>
            <person name="Maguire S.F."/>
            <person name="Laird G.K."/>
            <person name="Lloyd D."/>
            <person name="Kenyon E."/>
            <person name="Donaldson S."/>
            <person name="Sehra H."/>
            <person name="Almeida-King J."/>
            <person name="Loveland J."/>
            <person name="Trevanion S."/>
            <person name="Jones M."/>
            <person name="Quail M."/>
            <person name="Willey D."/>
            <person name="Hunt A."/>
            <person name="Burton J."/>
            <person name="Sims S."/>
            <person name="McLay K."/>
            <person name="Plumb B."/>
            <person name="Davis J."/>
            <person name="Clee C."/>
            <person name="Oliver K."/>
            <person name="Clark R."/>
            <person name="Riddle C."/>
            <person name="Elliot D."/>
            <person name="Eliott D."/>
            <person name="Threadgold G."/>
            <person name="Harden G."/>
            <person name="Ware D."/>
            <person name="Begum S."/>
            <person name="Mortimore B."/>
            <person name="Mortimer B."/>
            <person name="Kerry G."/>
            <person name="Heath P."/>
            <person name="Phillimore B."/>
            <person name="Tracey A."/>
            <person name="Corby N."/>
            <person name="Dunn M."/>
            <person name="Johnson C."/>
            <person name="Wood J."/>
            <person name="Clark S."/>
            <person name="Pelan S."/>
            <person name="Griffiths G."/>
            <person name="Smith M."/>
            <person name="Glithero R."/>
            <person name="Howden P."/>
            <person name="Barker N."/>
            <person name="Lloyd C."/>
            <person name="Stevens C."/>
            <person name="Harley J."/>
            <person name="Holt K."/>
            <person name="Panagiotidis G."/>
            <person name="Lovell J."/>
            <person name="Beasley H."/>
            <person name="Henderson C."/>
            <person name="Gordon D."/>
            <person name="Auger K."/>
            <person name="Wright D."/>
            <person name="Collins J."/>
            <person name="Raisen C."/>
            <person name="Dyer L."/>
            <person name="Leung K."/>
            <person name="Robertson L."/>
            <person name="Ambridge K."/>
            <person name="Leongamornlert D."/>
            <person name="McGuire S."/>
            <person name="Gilderthorp R."/>
            <person name="Griffiths C."/>
            <person name="Manthravadi D."/>
            <person name="Nichol S."/>
            <person name="Barker G."/>
            <person name="Whitehead S."/>
            <person name="Kay M."/>
            <person name="Brown J."/>
            <person name="Murnane C."/>
            <person name="Gray E."/>
            <person name="Humphries M."/>
            <person name="Sycamore N."/>
            <person name="Barker D."/>
            <person name="Saunders D."/>
            <person name="Wallis J."/>
            <person name="Babbage A."/>
            <person name="Hammond S."/>
            <person name="Mashreghi-Mohammadi M."/>
            <person name="Barr L."/>
            <person name="Martin S."/>
            <person name="Wray P."/>
            <person name="Ellington A."/>
            <person name="Matthews N."/>
            <person name="Ellwood M."/>
            <person name="Woodmansey R."/>
            <person name="Clark G."/>
            <person name="Cooper J."/>
            <person name="Cooper J."/>
            <person name="Tromans A."/>
            <person name="Grafham D."/>
            <person name="Skuce C."/>
            <person name="Pandian R."/>
            <person name="Andrews R."/>
            <person name="Harrison E."/>
            <person name="Kimberley A."/>
            <person name="Garnett J."/>
            <person name="Fosker N."/>
            <person name="Hall R."/>
            <person name="Garner P."/>
            <person name="Kelly D."/>
            <person name="Bird C."/>
            <person name="Palmer S."/>
            <person name="Gehring I."/>
            <person name="Berger A."/>
            <person name="Dooley C.M."/>
            <person name="Ersan-Urun Z."/>
            <person name="Eser C."/>
            <person name="Geiger H."/>
            <person name="Geisler M."/>
            <person name="Karotki L."/>
            <person name="Kirn A."/>
            <person name="Konantz J."/>
            <person name="Konantz M."/>
            <person name="Oberlander M."/>
            <person name="Rudolph-Geiger S."/>
            <person name="Teucke M."/>
            <person name="Lanz C."/>
            <person name="Raddatz G."/>
            <person name="Osoegawa K."/>
            <person name="Zhu B."/>
            <person name="Rapp A."/>
            <person name="Widaa S."/>
            <person name="Langford C."/>
            <person name="Yang F."/>
            <person name="Schuster S.C."/>
            <person name="Carter N.P."/>
            <person name="Harrow J."/>
            <person name="Ning Z."/>
            <person name="Herrero J."/>
            <person name="Searle S.M."/>
            <person name="Enright A."/>
            <person name="Geisler R."/>
            <person name="Plasterk R.H."/>
            <person name="Lee C."/>
            <person name="Westerfield M."/>
            <person name="de Jong P.J."/>
            <person name="Zon L.I."/>
            <person name="Postlethwait J.H."/>
            <person name="Nusslein-Volhard C."/>
            <person name="Hubbard T.J."/>
            <person name="Roest Crollius H."/>
            <person name="Rogers J."/>
            <person name="Stemple D.L."/>
        </authorList>
    </citation>
    <scope>NUCLEOTIDE SEQUENCE [LARGE SCALE GENOMIC DNA]</scope>
</reference>
<dbReference type="GO" id="GO:0035255">
    <property type="term" value="F:ionotropic glutamate receptor binding"/>
    <property type="evidence" value="ECO:0000318"/>
    <property type="project" value="GO_Central"/>
</dbReference>
<feature type="signal peptide" evidence="6">
    <location>
        <begin position="1"/>
        <end position="18"/>
    </location>
</feature>
<dbReference type="SMART" id="SM00042">
    <property type="entry name" value="CUB"/>
    <property type="match status" value="2"/>
</dbReference>
<feature type="disulfide bond" evidence="4">
    <location>
        <begin position="311"/>
        <end position="326"/>
    </location>
</feature>
<protein>
    <submittedName>
        <fullName evidence="9 10">Neuropilin and tolloid-like protein 2 isoform X1</fullName>
    </submittedName>
</protein>
<keyword evidence="2 4" id="KW-1015">Disulfide bond</keyword>
<keyword evidence="8" id="KW-1185">Reference proteome</keyword>
<evidence type="ECO:0000259" key="7">
    <source>
        <dbReference type="PROSITE" id="PS01180"/>
    </source>
</evidence>
<dbReference type="FunFam" id="2.60.120.290:FF:000016">
    <property type="entry name" value="neuropilin and tolloid-like protein 2"/>
    <property type="match status" value="1"/>
</dbReference>
<feature type="transmembrane region" description="Helical" evidence="5">
    <location>
        <begin position="343"/>
        <end position="363"/>
    </location>
</feature>
<dbReference type="GeneID" id="100034584"/>
<feature type="disulfide bond" evidence="4">
    <location>
        <begin position="292"/>
        <end position="304"/>
    </location>
</feature>
<organism evidence="8 9">
    <name type="scientific">Danio rerio</name>
    <name type="common">Zebrafish</name>
    <name type="synonym">Brachydanio rerio</name>
    <dbReference type="NCBI Taxonomy" id="7955"/>
    <lineage>
        <taxon>Eukaryota</taxon>
        <taxon>Metazoa</taxon>
        <taxon>Chordata</taxon>
        <taxon>Craniata</taxon>
        <taxon>Vertebrata</taxon>
        <taxon>Euteleostomi</taxon>
        <taxon>Actinopterygii</taxon>
        <taxon>Neopterygii</taxon>
        <taxon>Teleostei</taxon>
        <taxon>Ostariophysi</taxon>
        <taxon>Cypriniformes</taxon>
        <taxon>Danionidae</taxon>
        <taxon>Danioninae</taxon>
        <taxon>Danio</taxon>
    </lineage>
</organism>
<dbReference type="CDD" id="cd00112">
    <property type="entry name" value="LDLa"/>
    <property type="match status" value="1"/>
</dbReference>
<gene>
    <name evidence="9 10 11" type="primary">neto2b</name>
</gene>
<evidence type="ECO:0000256" key="4">
    <source>
        <dbReference type="PROSITE-ProRule" id="PRU00124"/>
    </source>
</evidence>
<feature type="disulfide bond" evidence="4">
    <location>
        <begin position="299"/>
        <end position="317"/>
    </location>
</feature>
<evidence type="ECO:0000313" key="10">
    <source>
        <dbReference type="RefSeq" id="XP_021323426.1"/>
    </source>
</evidence>
<dbReference type="GO" id="GO:0014069">
    <property type="term" value="C:postsynaptic density"/>
    <property type="evidence" value="ECO:0000318"/>
    <property type="project" value="GO_Central"/>
</dbReference>
<sequence>MHEALVLLILIEEGFALAQKTQVALAQNVAVADKKPAHCGTLVQTENGGTFSSPNYPSTYPPNKECVYILEAHPRKRIQLVFDDIYHIEPSFECRFDNIEIRDGPFIFSPLINRFCGDKSPGIVTSSGRFLWIKFTSDEELEELGFKVEYSYTADPDFHLHVGGLLNPIPDCQFEMSGADGVIRSSQVEEENKVKAGEAVDCIWTIRAPPMSKIYLRFLDYQLENSNECKKNFVAVYEGSNAIEDLKAKFCSTVANDITLDNTVAVVRMWADETSKLSRFRLLFTVFTEPPCSPNAYFCHSNMCINNTLVCNGVQNCVFPWDENNCREKKPKTFFHQMSKTHGTVIGVSTGVVCLLLIISIFIQMKQPRKKILCRKGLFSATEMQEVMDPPEYEMFSMQDTDMPEELLEEELEGLQKLHRSASMSRCIREHHCGAHNSTTILMTRTNPLSEELSTAVGARSWGSFHGRRSSSRSHHPHTHAYSAQSLREALEEDELSLEGQVMEEIGYNEVFGRGRGVVMVRNHTNPVQQRSLSMDF</sequence>
<dbReference type="FunFam" id="2.60.120.290:FF:000013">
    <property type="entry name" value="Membrane frizzled-related protein"/>
    <property type="match status" value="1"/>
</dbReference>
<dbReference type="RefSeq" id="XP_003200473.1">
    <property type="nucleotide sequence ID" value="XM_003200425.6"/>
</dbReference>
<dbReference type="Gene3D" id="4.10.400.10">
    <property type="entry name" value="Low-density Lipoprotein Receptor"/>
    <property type="match status" value="1"/>
</dbReference>
<dbReference type="Pfam" id="PF00431">
    <property type="entry name" value="CUB"/>
    <property type="match status" value="2"/>
</dbReference>
<feature type="domain" description="CUB" evidence="7">
    <location>
        <begin position="39"/>
        <end position="153"/>
    </location>
</feature>
<comment type="caution">
    <text evidence="3">Lacks conserved residue(s) required for the propagation of feature annotation.</text>
</comment>
<dbReference type="InterPro" id="IPR035914">
    <property type="entry name" value="Sperma_CUB_dom_sf"/>
</dbReference>
<dbReference type="AlphaFoldDB" id="A0A8M1RT66"/>
<dbReference type="PANTHER" id="PTHR24251:SF26">
    <property type="entry name" value="NEUROPILIN AND TOLLOID-LIKE PROTEIN 2"/>
    <property type="match status" value="1"/>
</dbReference>
<dbReference type="InterPro" id="IPR036055">
    <property type="entry name" value="LDL_receptor-like_sf"/>
</dbReference>
<feature type="domain" description="CUB" evidence="7">
    <location>
        <begin position="172"/>
        <end position="287"/>
    </location>
</feature>
<dbReference type="ZFIN" id="ZDB-GENE-060503-638">
    <property type="gene designation" value="neto2b"/>
</dbReference>
<evidence type="ECO:0000256" key="2">
    <source>
        <dbReference type="ARBA" id="ARBA00023157"/>
    </source>
</evidence>
<dbReference type="InterPro" id="IPR000859">
    <property type="entry name" value="CUB_dom"/>
</dbReference>
<evidence type="ECO:0000313" key="11">
    <source>
        <dbReference type="ZFIN" id="ZDB-GENE-060503-638"/>
    </source>
</evidence>
<dbReference type="Pfam" id="PF00057">
    <property type="entry name" value="Ldl_recept_a"/>
    <property type="match status" value="1"/>
</dbReference>
<dbReference type="SMART" id="SM00192">
    <property type="entry name" value="LDLa"/>
    <property type="match status" value="1"/>
</dbReference>
<dbReference type="SUPFAM" id="SSF49854">
    <property type="entry name" value="Spermadhesin, CUB domain"/>
    <property type="match status" value="2"/>
</dbReference>
<dbReference type="InterPro" id="IPR023415">
    <property type="entry name" value="LDLR_class-A_CS"/>
</dbReference>
<dbReference type="CTD" id="100034584"/>
<reference evidence="9 10" key="2">
    <citation type="submission" date="2025-04" db="UniProtKB">
        <authorList>
            <consortium name="RefSeq"/>
        </authorList>
    </citation>
    <scope>IDENTIFICATION</scope>
    <source>
        <strain evidence="9 10">Tuebingen</strain>
    </source>
</reference>
<dbReference type="SUPFAM" id="SSF57424">
    <property type="entry name" value="LDL receptor-like module"/>
    <property type="match status" value="1"/>
</dbReference>
<dbReference type="PROSITE" id="PS50068">
    <property type="entry name" value="LDLRA_2"/>
    <property type="match status" value="1"/>
</dbReference>
<evidence type="ECO:0000256" key="3">
    <source>
        <dbReference type="PROSITE-ProRule" id="PRU00059"/>
    </source>
</evidence>
<dbReference type="Gene3D" id="2.60.120.290">
    <property type="entry name" value="Spermadhesin, CUB domain"/>
    <property type="match status" value="2"/>
</dbReference>
<dbReference type="KEGG" id="dre:100034584"/>
<keyword evidence="1" id="KW-0677">Repeat</keyword>
<proteinExistence type="predicted"/>
<accession>A0A8M1RT66</accession>
<evidence type="ECO:0000313" key="9">
    <source>
        <dbReference type="RefSeq" id="XP_003200473.1"/>
    </source>
</evidence>
<dbReference type="AGR" id="ZFIN:ZDB-GENE-060503-638"/>
<keyword evidence="5" id="KW-0812">Transmembrane</keyword>
<feature type="disulfide bond" evidence="3">
    <location>
        <begin position="39"/>
        <end position="66"/>
    </location>
</feature>
<feature type="chain" id="PRO_5044692860" evidence="6">
    <location>
        <begin position="19"/>
        <end position="537"/>
    </location>
</feature>
<dbReference type="RefSeq" id="XP_021323426.1">
    <property type="nucleotide sequence ID" value="XM_021467751.2"/>
</dbReference>
<dbReference type="OrthoDB" id="9971251at2759"/>
<dbReference type="PANTHER" id="PTHR24251">
    <property type="entry name" value="OVOCHYMASE-RELATED"/>
    <property type="match status" value="1"/>
</dbReference>
<evidence type="ECO:0000256" key="1">
    <source>
        <dbReference type="ARBA" id="ARBA00022737"/>
    </source>
</evidence>
<dbReference type="CDD" id="cd00041">
    <property type="entry name" value="CUB"/>
    <property type="match status" value="2"/>
</dbReference>